<reference evidence="4 5" key="1">
    <citation type="submission" date="2018-07" db="EMBL/GenBank/DDBJ databases">
        <title>Genomic Encyclopedia of Type Strains, Phase IV (KMG-IV): sequencing the most valuable type-strain genomes for metagenomic binning, comparative biology and taxonomic classification.</title>
        <authorList>
            <person name="Goeker M."/>
        </authorList>
    </citation>
    <scope>NUCLEOTIDE SEQUENCE [LARGE SCALE GENOMIC DNA]</scope>
    <source>
        <strain evidence="4 5">DSM 44952</strain>
    </source>
</reference>
<accession>A0A370H4J6</accession>
<evidence type="ECO:0000313" key="4">
    <source>
        <dbReference type="EMBL" id="RDI51065.1"/>
    </source>
</evidence>
<dbReference type="Proteomes" id="UP000255355">
    <property type="component" value="Unassembled WGS sequence"/>
</dbReference>
<keyword evidence="5" id="KW-1185">Reference proteome</keyword>
<proteinExistence type="predicted"/>
<dbReference type="EMBL" id="QQAZ01000005">
    <property type="protein sequence ID" value="RDI51065.1"/>
    <property type="molecule type" value="Genomic_DNA"/>
</dbReference>
<sequence length="85" mass="9093">MFGNPCDTDDEDRARAAEEIHELLRFAMTQVFPDGDHEALASAGWGLAHGLACLHLDGKLSADSAQEVADRVRAAFAAILSAQAR</sequence>
<organism evidence="4 5">
    <name type="scientific">Nocardia mexicana</name>
    <dbReference type="NCBI Taxonomy" id="279262"/>
    <lineage>
        <taxon>Bacteria</taxon>
        <taxon>Bacillati</taxon>
        <taxon>Actinomycetota</taxon>
        <taxon>Actinomycetes</taxon>
        <taxon>Mycobacteriales</taxon>
        <taxon>Nocardiaceae</taxon>
        <taxon>Nocardia</taxon>
    </lineage>
</organism>
<dbReference type="InterPro" id="IPR025996">
    <property type="entry name" value="MT1864/Rv1816-like_C"/>
</dbReference>
<comment type="caution">
    <text evidence="4">The sequence shown here is derived from an EMBL/GenBank/DDBJ whole genome shotgun (WGS) entry which is preliminary data.</text>
</comment>
<name>A0A370H4J6_9NOCA</name>
<dbReference type="STRING" id="1210089.GCA_001613165_04702"/>
<keyword evidence="2" id="KW-0804">Transcription</keyword>
<evidence type="ECO:0000256" key="1">
    <source>
        <dbReference type="ARBA" id="ARBA00023015"/>
    </source>
</evidence>
<evidence type="ECO:0000256" key="2">
    <source>
        <dbReference type="ARBA" id="ARBA00023163"/>
    </source>
</evidence>
<evidence type="ECO:0000259" key="3">
    <source>
        <dbReference type="Pfam" id="PF13305"/>
    </source>
</evidence>
<evidence type="ECO:0000313" key="5">
    <source>
        <dbReference type="Proteomes" id="UP000255355"/>
    </source>
</evidence>
<protein>
    <submittedName>
        <fullName evidence="4">WHG domain-containing protein</fullName>
    </submittedName>
</protein>
<dbReference type="Gene3D" id="1.10.357.10">
    <property type="entry name" value="Tetracycline Repressor, domain 2"/>
    <property type="match status" value="1"/>
</dbReference>
<keyword evidence="1" id="KW-0805">Transcription regulation</keyword>
<feature type="domain" description="HTH-type transcriptional regulator MT1864/Rv1816-like C-terminal" evidence="3">
    <location>
        <begin position="7"/>
        <end position="72"/>
    </location>
</feature>
<dbReference type="OrthoDB" id="3173376at2"/>
<dbReference type="AlphaFoldDB" id="A0A370H4J6"/>
<dbReference type="SUPFAM" id="SSF48498">
    <property type="entry name" value="Tetracyclin repressor-like, C-terminal domain"/>
    <property type="match status" value="1"/>
</dbReference>
<gene>
    <name evidence="4" type="ORF">DFR68_105542</name>
</gene>
<dbReference type="InterPro" id="IPR036271">
    <property type="entry name" value="Tet_transcr_reg_TetR-rel_C_sf"/>
</dbReference>
<dbReference type="Pfam" id="PF13305">
    <property type="entry name" value="TetR_C_33"/>
    <property type="match status" value="1"/>
</dbReference>